<dbReference type="PANTHER" id="PTHR47843">
    <property type="entry name" value="BTB DOMAIN-CONTAINING PROTEIN-RELATED"/>
    <property type="match status" value="1"/>
</dbReference>
<evidence type="ECO:0000313" key="2">
    <source>
        <dbReference type="EMBL" id="KAH7095011.1"/>
    </source>
</evidence>
<accession>A0A8K0RJN5</accession>
<protein>
    <recommendedName>
        <fullName evidence="1">BTB domain-containing protein</fullName>
    </recommendedName>
</protein>
<organism evidence="2 3">
    <name type="scientific">Paraphoma chrysanthemicola</name>
    <dbReference type="NCBI Taxonomy" id="798071"/>
    <lineage>
        <taxon>Eukaryota</taxon>
        <taxon>Fungi</taxon>
        <taxon>Dikarya</taxon>
        <taxon>Ascomycota</taxon>
        <taxon>Pezizomycotina</taxon>
        <taxon>Dothideomycetes</taxon>
        <taxon>Pleosporomycetidae</taxon>
        <taxon>Pleosporales</taxon>
        <taxon>Pleosporineae</taxon>
        <taxon>Phaeosphaeriaceae</taxon>
        <taxon>Paraphoma</taxon>
    </lineage>
</organism>
<proteinExistence type="predicted"/>
<dbReference type="OrthoDB" id="1022638at2759"/>
<dbReference type="AlphaFoldDB" id="A0A8K0RJN5"/>
<evidence type="ECO:0000313" key="3">
    <source>
        <dbReference type="Proteomes" id="UP000813461"/>
    </source>
</evidence>
<dbReference type="InterPro" id="IPR000210">
    <property type="entry name" value="BTB/POZ_dom"/>
</dbReference>
<evidence type="ECO:0000259" key="1">
    <source>
        <dbReference type="Pfam" id="PF00651"/>
    </source>
</evidence>
<dbReference type="CDD" id="cd18186">
    <property type="entry name" value="BTB_POZ_ZBTB_KLHL-like"/>
    <property type="match status" value="1"/>
</dbReference>
<gene>
    <name evidence="2" type="ORF">FB567DRAFT_586350</name>
</gene>
<dbReference type="InterPro" id="IPR011333">
    <property type="entry name" value="SKP1/BTB/POZ_sf"/>
</dbReference>
<reference evidence="2" key="1">
    <citation type="journal article" date="2021" name="Nat. Commun.">
        <title>Genetic determinants of endophytism in the Arabidopsis root mycobiome.</title>
        <authorList>
            <person name="Mesny F."/>
            <person name="Miyauchi S."/>
            <person name="Thiergart T."/>
            <person name="Pickel B."/>
            <person name="Atanasova L."/>
            <person name="Karlsson M."/>
            <person name="Huettel B."/>
            <person name="Barry K.W."/>
            <person name="Haridas S."/>
            <person name="Chen C."/>
            <person name="Bauer D."/>
            <person name="Andreopoulos W."/>
            <person name="Pangilinan J."/>
            <person name="LaButti K."/>
            <person name="Riley R."/>
            <person name="Lipzen A."/>
            <person name="Clum A."/>
            <person name="Drula E."/>
            <person name="Henrissat B."/>
            <person name="Kohler A."/>
            <person name="Grigoriev I.V."/>
            <person name="Martin F.M."/>
            <person name="Hacquard S."/>
        </authorList>
    </citation>
    <scope>NUCLEOTIDE SEQUENCE</scope>
    <source>
        <strain evidence="2">MPI-SDFR-AT-0120</strain>
    </source>
</reference>
<dbReference type="EMBL" id="JAGMVJ010000001">
    <property type="protein sequence ID" value="KAH7095011.1"/>
    <property type="molecule type" value="Genomic_DNA"/>
</dbReference>
<feature type="domain" description="BTB" evidence="1">
    <location>
        <begin position="29"/>
        <end position="99"/>
    </location>
</feature>
<dbReference type="Gene3D" id="3.30.710.10">
    <property type="entry name" value="Potassium Channel Kv1.1, Chain A"/>
    <property type="match status" value="1"/>
</dbReference>
<dbReference type="SUPFAM" id="SSF54695">
    <property type="entry name" value="POZ domain"/>
    <property type="match status" value="1"/>
</dbReference>
<dbReference type="PANTHER" id="PTHR47843:SF2">
    <property type="entry name" value="BTB DOMAIN-CONTAINING PROTEIN"/>
    <property type="match status" value="1"/>
</dbReference>
<comment type="caution">
    <text evidence="2">The sequence shown here is derived from an EMBL/GenBank/DDBJ whole genome shotgun (WGS) entry which is preliminary data.</text>
</comment>
<dbReference type="Pfam" id="PF00651">
    <property type="entry name" value="BTB"/>
    <property type="match status" value="1"/>
</dbReference>
<keyword evidence="3" id="KW-1185">Reference proteome</keyword>
<dbReference type="Proteomes" id="UP000813461">
    <property type="component" value="Unassembled WGS sequence"/>
</dbReference>
<name>A0A8K0RJN5_9PLEO</name>
<sequence length="230" mass="26139">MATGASIGINFSSECGRILQADAFNLLDMITVSIGSDNVRYPVHEDVIRKSSKFFDNAMKPEWANARPNPREVDLSDEEPKIFQIYLHCMYFKTLPSVHTTIATGWNPEYVQLGGCYVMGEKLMDTAFKNAVLTALADAIDNQPFYEAKYPGSKTIHTVYEGTTEDAPARRMLVDIWVELAGENWVKYLTSSLHHSFVLEFSRALLLSKCPGWTADTRSWKERVKDYYEE</sequence>